<accession>A0A453MSC5</accession>
<reference evidence="3" key="2">
    <citation type="journal article" date="2017" name="Nat. Plants">
        <title>The Aegilops tauschii genome reveals multiple impacts of transposons.</title>
        <authorList>
            <person name="Zhao G."/>
            <person name="Zou C."/>
            <person name="Li K."/>
            <person name="Wang K."/>
            <person name="Li T."/>
            <person name="Gao L."/>
            <person name="Zhang X."/>
            <person name="Wang H."/>
            <person name="Yang Z."/>
            <person name="Liu X."/>
            <person name="Jiang W."/>
            <person name="Mao L."/>
            <person name="Kong X."/>
            <person name="Jiao Y."/>
            <person name="Jia J."/>
        </authorList>
    </citation>
    <scope>NUCLEOTIDE SEQUENCE [LARGE SCALE GENOMIC DNA]</scope>
    <source>
        <strain evidence="3">cv. AL8/78</strain>
    </source>
</reference>
<dbReference type="InterPro" id="IPR045357">
    <property type="entry name" value="Aminopeptidase_N-like_N"/>
</dbReference>
<name>A0A453MSC5_AEGTS</name>
<organism evidence="2 3">
    <name type="scientific">Aegilops tauschii subsp. strangulata</name>
    <name type="common">Goatgrass</name>
    <dbReference type="NCBI Taxonomy" id="200361"/>
    <lineage>
        <taxon>Eukaryota</taxon>
        <taxon>Viridiplantae</taxon>
        <taxon>Streptophyta</taxon>
        <taxon>Embryophyta</taxon>
        <taxon>Tracheophyta</taxon>
        <taxon>Spermatophyta</taxon>
        <taxon>Magnoliopsida</taxon>
        <taxon>Liliopsida</taxon>
        <taxon>Poales</taxon>
        <taxon>Poaceae</taxon>
        <taxon>BOP clade</taxon>
        <taxon>Pooideae</taxon>
        <taxon>Triticodae</taxon>
        <taxon>Triticeae</taxon>
        <taxon>Triticinae</taxon>
        <taxon>Aegilops</taxon>
    </lineage>
</organism>
<proteinExistence type="predicted"/>
<dbReference type="Gramene" id="AET6Gv20056100.5">
    <property type="protein sequence ID" value="AET6Gv20056100.5"/>
    <property type="gene ID" value="AET6Gv20056100"/>
</dbReference>
<dbReference type="Pfam" id="PF17900">
    <property type="entry name" value="Peptidase_M1_N"/>
    <property type="match status" value="1"/>
</dbReference>
<evidence type="ECO:0000313" key="3">
    <source>
        <dbReference type="Proteomes" id="UP000015105"/>
    </source>
</evidence>
<evidence type="ECO:0000259" key="1">
    <source>
        <dbReference type="Pfam" id="PF17900"/>
    </source>
</evidence>
<reference evidence="2" key="5">
    <citation type="journal article" date="2021" name="G3 (Bethesda)">
        <title>Aegilops tauschii genome assembly Aet v5.0 features greater sequence contiguity and improved annotation.</title>
        <authorList>
            <person name="Wang L."/>
            <person name="Zhu T."/>
            <person name="Rodriguez J.C."/>
            <person name="Deal K.R."/>
            <person name="Dubcovsky J."/>
            <person name="McGuire P.E."/>
            <person name="Lux T."/>
            <person name="Spannagl M."/>
            <person name="Mayer K.F.X."/>
            <person name="Baldrich P."/>
            <person name="Meyers B.C."/>
            <person name="Huo N."/>
            <person name="Gu Y.Q."/>
            <person name="Zhou H."/>
            <person name="Devos K.M."/>
            <person name="Bennetzen J.L."/>
            <person name="Unver T."/>
            <person name="Budak H."/>
            <person name="Gulick P.J."/>
            <person name="Galiba G."/>
            <person name="Kalapos B."/>
            <person name="Nelson D.R."/>
            <person name="Li P."/>
            <person name="You F.M."/>
            <person name="Luo M.C."/>
            <person name="Dvorak J."/>
        </authorList>
    </citation>
    <scope>NUCLEOTIDE SEQUENCE [LARGE SCALE GENOMIC DNA]</scope>
    <source>
        <strain evidence="2">cv. AL8/78</strain>
    </source>
</reference>
<protein>
    <recommendedName>
        <fullName evidence="1">Aminopeptidase N-like N-terminal domain-containing protein</fullName>
    </recommendedName>
</protein>
<dbReference type="Gene3D" id="2.60.40.1730">
    <property type="entry name" value="tricorn interacting facor f3 domain"/>
    <property type="match status" value="1"/>
</dbReference>
<feature type="domain" description="Aminopeptidase N-like N-terminal" evidence="1">
    <location>
        <begin position="136"/>
        <end position="198"/>
    </location>
</feature>
<reference evidence="3" key="1">
    <citation type="journal article" date="2014" name="Science">
        <title>Ancient hybridizations among the ancestral genomes of bread wheat.</title>
        <authorList>
            <consortium name="International Wheat Genome Sequencing Consortium,"/>
            <person name="Marcussen T."/>
            <person name="Sandve S.R."/>
            <person name="Heier L."/>
            <person name="Spannagl M."/>
            <person name="Pfeifer M."/>
            <person name="Jakobsen K.S."/>
            <person name="Wulff B.B."/>
            <person name="Steuernagel B."/>
            <person name="Mayer K.F."/>
            <person name="Olsen O.A."/>
        </authorList>
    </citation>
    <scope>NUCLEOTIDE SEQUENCE [LARGE SCALE GENOMIC DNA]</scope>
    <source>
        <strain evidence="3">cv. AL8/78</strain>
    </source>
</reference>
<keyword evidence="3" id="KW-1185">Reference proteome</keyword>
<sequence>VEDRLLLHSLHLKIIGDHNHACNMPHDARRLLLVLFVVSLNHVVANSTRSLGPSHEHPRRLVHHIPVPSVNSSSEVTGSVSKQAAASAQGVDRIAHGLNLKVPSRVSKLVSGPLPAIKTDSPDQFRSKLRLPHFAKPSHYELHFRPNLVSYTFSGVVAVNVTVITPTRFLVLNVVELMVDPASIKFKVYNGPPTCKEKTSSQKMFHS</sequence>
<dbReference type="SUPFAM" id="SSF63737">
    <property type="entry name" value="Leukotriene A4 hydrolase N-terminal domain"/>
    <property type="match status" value="1"/>
</dbReference>
<dbReference type="EnsemblPlants" id="AET6Gv20056100.5">
    <property type="protein sequence ID" value="AET6Gv20056100.5"/>
    <property type="gene ID" value="AET6Gv20056100"/>
</dbReference>
<evidence type="ECO:0000313" key="2">
    <source>
        <dbReference type="EnsemblPlants" id="AET6Gv20056100.5"/>
    </source>
</evidence>
<reference evidence="2" key="3">
    <citation type="journal article" date="2017" name="Nature">
        <title>Genome sequence of the progenitor of the wheat D genome Aegilops tauschii.</title>
        <authorList>
            <person name="Luo M.C."/>
            <person name="Gu Y.Q."/>
            <person name="Puiu D."/>
            <person name="Wang H."/>
            <person name="Twardziok S.O."/>
            <person name="Deal K.R."/>
            <person name="Huo N."/>
            <person name="Zhu T."/>
            <person name="Wang L."/>
            <person name="Wang Y."/>
            <person name="McGuire P.E."/>
            <person name="Liu S."/>
            <person name="Long H."/>
            <person name="Ramasamy R.K."/>
            <person name="Rodriguez J.C."/>
            <person name="Van S.L."/>
            <person name="Yuan L."/>
            <person name="Wang Z."/>
            <person name="Xia Z."/>
            <person name="Xiao L."/>
            <person name="Anderson O.D."/>
            <person name="Ouyang S."/>
            <person name="Liang Y."/>
            <person name="Zimin A.V."/>
            <person name="Pertea G."/>
            <person name="Qi P."/>
            <person name="Bennetzen J.L."/>
            <person name="Dai X."/>
            <person name="Dawson M.W."/>
            <person name="Muller H.G."/>
            <person name="Kugler K."/>
            <person name="Rivarola-Duarte L."/>
            <person name="Spannagl M."/>
            <person name="Mayer K.F.X."/>
            <person name="Lu F.H."/>
            <person name="Bevan M.W."/>
            <person name="Leroy P."/>
            <person name="Li P."/>
            <person name="You F.M."/>
            <person name="Sun Q."/>
            <person name="Liu Z."/>
            <person name="Lyons E."/>
            <person name="Wicker T."/>
            <person name="Salzberg S.L."/>
            <person name="Devos K.M."/>
            <person name="Dvorak J."/>
        </authorList>
    </citation>
    <scope>NUCLEOTIDE SEQUENCE [LARGE SCALE GENOMIC DNA]</scope>
    <source>
        <strain evidence="2">cv. AL8/78</strain>
    </source>
</reference>
<dbReference type="Proteomes" id="UP000015105">
    <property type="component" value="Chromosome 6D"/>
</dbReference>
<dbReference type="InterPro" id="IPR042097">
    <property type="entry name" value="Aminopeptidase_N-like_N_sf"/>
</dbReference>
<dbReference type="AlphaFoldDB" id="A0A453MSC5"/>
<reference evidence="2" key="4">
    <citation type="submission" date="2019-03" db="UniProtKB">
        <authorList>
            <consortium name="EnsemblPlants"/>
        </authorList>
    </citation>
    <scope>IDENTIFICATION</scope>
</reference>